<dbReference type="Gramene" id="evm.model.04.825">
    <property type="protein sequence ID" value="cds.evm.model.04.825"/>
    <property type="gene ID" value="evm.TU.04.825"/>
</dbReference>
<dbReference type="Gene3D" id="3.60.10.10">
    <property type="entry name" value="Endonuclease/exonuclease/phosphatase"/>
    <property type="match status" value="1"/>
</dbReference>
<sequence>MLMPKVDQPSWDTSLAFDRLLWRTESQSPIENLESPQVSLCRKQLPWCVIGELNNIANQAEKRGRHAYPSSLIEGFQSALHDCQLHDLELRGYPYTWERGRNTGSLVEIRLDKALVTRQWLAIFHEVTLTNLDFFCSDHTPIILELNNGSHGCSVHHFCFENLWCREPMCKQIVKACWEENGHLSLVEKIKVCSLALENWGKSLTCNFKKRLAKSKSAMAAIKHDANSFSYQEYAAEKNNYFEILAQ</sequence>
<protein>
    <recommendedName>
        <fullName evidence="3">Endonuclease/exonuclease/phosphatase domain-containing protein</fullName>
    </recommendedName>
</protein>
<reference evidence="1" key="2">
    <citation type="submission" date="2021-03" db="UniProtKB">
        <authorList>
            <consortium name="EnsemblPlants"/>
        </authorList>
    </citation>
    <scope>IDENTIFICATION</scope>
</reference>
<accession>A0A803PIW0</accession>
<proteinExistence type="predicted"/>
<evidence type="ECO:0008006" key="3">
    <source>
        <dbReference type="Google" id="ProtNLM"/>
    </source>
</evidence>
<dbReference type="AlphaFoldDB" id="A0A803PIW0"/>
<evidence type="ECO:0000313" key="1">
    <source>
        <dbReference type="EnsemblPlants" id="cds.evm.model.04.825"/>
    </source>
</evidence>
<dbReference type="Proteomes" id="UP000596661">
    <property type="component" value="Chromosome 4"/>
</dbReference>
<dbReference type="SUPFAM" id="SSF56219">
    <property type="entry name" value="DNase I-like"/>
    <property type="match status" value="1"/>
</dbReference>
<dbReference type="PANTHER" id="PTHR33710">
    <property type="entry name" value="BNAC02G09200D PROTEIN"/>
    <property type="match status" value="1"/>
</dbReference>
<organism evidence="1 2">
    <name type="scientific">Cannabis sativa</name>
    <name type="common">Hemp</name>
    <name type="synonym">Marijuana</name>
    <dbReference type="NCBI Taxonomy" id="3483"/>
    <lineage>
        <taxon>Eukaryota</taxon>
        <taxon>Viridiplantae</taxon>
        <taxon>Streptophyta</taxon>
        <taxon>Embryophyta</taxon>
        <taxon>Tracheophyta</taxon>
        <taxon>Spermatophyta</taxon>
        <taxon>Magnoliopsida</taxon>
        <taxon>eudicotyledons</taxon>
        <taxon>Gunneridae</taxon>
        <taxon>Pentapetalae</taxon>
        <taxon>rosids</taxon>
        <taxon>fabids</taxon>
        <taxon>Rosales</taxon>
        <taxon>Cannabaceae</taxon>
        <taxon>Cannabis</taxon>
    </lineage>
</organism>
<dbReference type="PANTHER" id="PTHR33710:SF71">
    <property type="entry name" value="ENDONUCLEASE_EXONUCLEASE_PHOSPHATASE DOMAIN-CONTAINING PROTEIN"/>
    <property type="match status" value="1"/>
</dbReference>
<dbReference type="EMBL" id="UZAU01000369">
    <property type="status" value="NOT_ANNOTATED_CDS"/>
    <property type="molecule type" value="Genomic_DNA"/>
</dbReference>
<dbReference type="InterPro" id="IPR036691">
    <property type="entry name" value="Endo/exonu/phosph_ase_sf"/>
</dbReference>
<evidence type="ECO:0000313" key="2">
    <source>
        <dbReference type="Proteomes" id="UP000596661"/>
    </source>
</evidence>
<dbReference type="EnsemblPlants" id="evm.model.04.825">
    <property type="protein sequence ID" value="cds.evm.model.04.825"/>
    <property type="gene ID" value="evm.TU.04.825"/>
</dbReference>
<keyword evidence="2" id="KW-1185">Reference proteome</keyword>
<dbReference type="OMA" id="ACWEENG"/>
<reference evidence="1" key="1">
    <citation type="submission" date="2018-11" db="EMBL/GenBank/DDBJ databases">
        <authorList>
            <person name="Grassa J C."/>
        </authorList>
    </citation>
    <scope>NUCLEOTIDE SEQUENCE [LARGE SCALE GENOMIC DNA]</scope>
</reference>
<name>A0A803PIW0_CANSA</name>